<keyword evidence="2" id="KW-0479">Metal-binding</keyword>
<comment type="similarity">
    <text evidence="1 2">Belongs to the metallophosphoesterase superfamily. YfcE family.</text>
</comment>
<dbReference type="InterPro" id="IPR029052">
    <property type="entry name" value="Metallo-depent_PP-like"/>
</dbReference>
<dbReference type="Gene3D" id="3.60.21.10">
    <property type="match status" value="1"/>
</dbReference>
<gene>
    <name evidence="5" type="ORF">GKD88_16985</name>
    <name evidence="4" type="ORF">GKE08_17105</name>
</gene>
<dbReference type="NCBIfam" id="NF006988">
    <property type="entry name" value="PRK09453.1"/>
    <property type="match status" value="1"/>
</dbReference>
<dbReference type="InterPro" id="IPR041802">
    <property type="entry name" value="MPP_YfcE"/>
</dbReference>
<dbReference type="PANTHER" id="PTHR11124">
    <property type="entry name" value="VACUOLAR SORTING PROTEIN VPS29"/>
    <property type="match status" value="1"/>
</dbReference>
<sequence length="180" mass="20105">MKFLVISDIHGSAAYMKKALEAYALHKPDHILLLGDILYHGPRNPLPPDYNPQQVVAMLNPLADKITAVRGNCDAEVDQMLLNFDILRDCATIFFGGRRITATHGHLFPLDPPPHSFPGDIYLYGHIHIPVIRQENGITLLNPGSITLPKQNSPHTYGLLDENGFTIMTENHEVYQSLAF</sequence>
<dbReference type="SUPFAM" id="SSF56300">
    <property type="entry name" value="Metallo-dependent phosphatases"/>
    <property type="match status" value="1"/>
</dbReference>
<dbReference type="RefSeq" id="WP_154240425.1">
    <property type="nucleotide sequence ID" value="NZ_CALJPI010000006.1"/>
</dbReference>
<dbReference type="Proteomes" id="UP000480929">
    <property type="component" value="Unassembled WGS sequence"/>
</dbReference>
<proteinExistence type="inferred from homology"/>
<evidence type="ECO:0000259" key="3">
    <source>
        <dbReference type="Pfam" id="PF12850"/>
    </source>
</evidence>
<accession>A0A6N7SAU4</accession>
<comment type="caution">
    <text evidence="4">The sequence shown here is derived from an EMBL/GenBank/DDBJ whole genome shotgun (WGS) entry which is preliminary data.</text>
</comment>
<dbReference type="InterPro" id="IPR024654">
    <property type="entry name" value="Calcineurin-like_PHP_lpxH"/>
</dbReference>
<dbReference type="EMBL" id="WKPJ01000042">
    <property type="protein sequence ID" value="MSA91051.1"/>
    <property type="molecule type" value="Genomic_DNA"/>
</dbReference>
<evidence type="ECO:0000256" key="1">
    <source>
        <dbReference type="ARBA" id="ARBA00008950"/>
    </source>
</evidence>
<evidence type="ECO:0000313" key="6">
    <source>
        <dbReference type="Proteomes" id="UP000433575"/>
    </source>
</evidence>
<name>A0A6N7SAU4_9FIRM</name>
<dbReference type="CDD" id="cd00841">
    <property type="entry name" value="MPP_YfcE"/>
    <property type="match status" value="1"/>
</dbReference>
<reference evidence="6 7" key="1">
    <citation type="journal article" date="2019" name="Nat. Med.">
        <title>A library of human gut bacterial isolates paired with longitudinal multiomics data enables mechanistic microbiome research.</title>
        <authorList>
            <person name="Poyet M."/>
            <person name="Groussin M."/>
            <person name="Gibbons S.M."/>
            <person name="Avila-Pacheco J."/>
            <person name="Jiang X."/>
            <person name="Kearney S.M."/>
            <person name="Perrotta A.R."/>
            <person name="Berdy B."/>
            <person name="Zhao S."/>
            <person name="Lieberman T.D."/>
            <person name="Swanson P.K."/>
            <person name="Smith M."/>
            <person name="Roesemann S."/>
            <person name="Alexander J.E."/>
            <person name="Rich S.A."/>
            <person name="Livny J."/>
            <person name="Vlamakis H."/>
            <person name="Clish C."/>
            <person name="Bullock K."/>
            <person name="Deik A."/>
            <person name="Scott J."/>
            <person name="Pierce K.A."/>
            <person name="Xavier R.J."/>
            <person name="Alm E.J."/>
        </authorList>
    </citation>
    <scope>NUCLEOTIDE SEQUENCE [LARGE SCALE GENOMIC DNA]</scope>
    <source>
        <strain evidence="4 6">BIOML-A4</strain>
        <strain evidence="5 7">BIOML-A5</strain>
    </source>
</reference>
<keyword evidence="4" id="KW-0378">Hydrolase</keyword>
<keyword evidence="7" id="KW-1185">Reference proteome</keyword>
<organism evidence="4 6">
    <name type="scientific">Holdemania massiliensis</name>
    <dbReference type="NCBI Taxonomy" id="1468449"/>
    <lineage>
        <taxon>Bacteria</taxon>
        <taxon>Bacillati</taxon>
        <taxon>Bacillota</taxon>
        <taxon>Erysipelotrichia</taxon>
        <taxon>Erysipelotrichales</taxon>
        <taxon>Erysipelotrichaceae</taxon>
        <taxon>Holdemania</taxon>
    </lineage>
</organism>
<dbReference type="GO" id="GO:0046872">
    <property type="term" value="F:metal ion binding"/>
    <property type="evidence" value="ECO:0007669"/>
    <property type="project" value="UniProtKB-KW"/>
</dbReference>
<feature type="domain" description="Calcineurin-like phosphoesterase" evidence="3">
    <location>
        <begin position="1"/>
        <end position="162"/>
    </location>
</feature>
<dbReference type="OrthoDB" id="9800565at2"/>
<dbReference type="EC" id="3.1.4.-" evidence="2"/>
<dbReference type="InterPro" id="IPR000979">
    <property type="entry name" value="Phosphodiesterase_MJ0936/Vps29"/>
</dbReference>
<dbReference type="AlphaFoldDB" id="A0A6N7SAU4"/>
<evidence type="ECO:0000313" key="7">
    <source>
        <dbReference type="Proteomes" id="UP000480929"/>
    </source>
</evidence>
<dbReference type="Proteomes" id="UP000433575">
    <property type="component" value="Unassembled WGS sequence"/>
</dbReference>
<dbReference type="Pfam" id="PF12850">
    <property type="entry name" value="Metallophos_2"/>
    <property type="match status" value="1"/>
</dbReference>
<dbReference type="EMBL" id="WKPI01000045">
    <property type="protein sequence ID" value="MSC34822.1"/>
    <property type="molecule type" value="Genomic_DNA"/>
</dbReference>
<evidence type="ECO:0000313" key="4">
    <source>
        <dbReference type="EMBL" id="MSA91051.1"/>
    </source>
</evidence>
<dbReference type="NCBIfam" id="TIGR00040">
    <property type="entry name" value="yfcE"/>
    <property type="match status" value="1"/>
</dbReference>
<evidence type="ECO:0000256" key="2">
    <source>
        <dbReference type="RuleBase" id="RU362039"/>
    </source>
</evidence>
<comment type="cofactor">
    <cofactor evidence="2">
        <name>a divalent metal cation</name>
        <dbReference type="ChEBI" id="CHEBI:60240"/>
    </cofactor>
</comment>
<dbReference type="GO" id="GO:0016787">
    <property type="term" value="F:hydrolase activity"/>
    <property type="evidence" value="ECO:0007669"/>
    <property type="project" value="UniProtKB-UniRule"/>
</dbReference>
<evidence type="ECO:0000313" key="5">
    <source>
        <dbReference type="EMBL" id="MSC34822.1"/>
    </source>
</evidence>
<protein>
    <recommendedName>
        <fullName evidence="2">Phosphoesterase</fullName>
        <ecNumber evidence="2">3.1.4.-</ecNumber>
    </recommendedName>
</protein>